<name>A0A2A6E1W5_9BACL</name>
<evidence type="ECO:0000256" key="4">
    <source>
        <dbReference type="RuleBase" id="RU362028"/>
    </source>
</evidence>
<dbReference type="Pfam" id="PF00849">
    <property type="entry name" value="PseudoU_synth_2"/>
    <property type="match status" value="1"/>
</dbReference>
<reference evidence="7 8" key="1">
    <citation type="submission" date="2016-12" db="EMBL/GenBank/DDBJ databases">
        <title>Candidatus Reconcilibacillus cellulovorans genome.</title>
        <authorList>
            <person name="Kolinko S."/>
            <person name="Wu Y.-W."/>
            <person name="Tachea F."/>
            <person name="Denzel E."/>
            <person name="Hiras J."/>
            <person name="Baecker N."/>
            <person name="Chan L.J."/>
            <person name="Eichorst S.A."/>
            <person name="Frey D."/>
            <person name="Adams P.D."/>
            <person name="Pray T."/>
            <person name="Tanjore D."/>
            <person name="Petzold C.J."/>
            <person name="Gladden J.M."/>
            <person name="Simmons B.A."/>
            <person name="Singer S.W."/>
        </authorList>
    </citation>
    <scope>NUCLEOTIDE SEQUENCE [LARGE SCALE GENOMIC DNA]</scope>
    <source>
        <strain evidence="7">JTherm</strain>
    </source>
</reference>
<evidence type="ECO:0000256" key="2">
    <source>
        <dbReference type="ARBA" id="ARBA00010876"/>
    </source>
</evidence>
<dbReference type="PANTHER" id="PTHR21600">
    <property type="entry name" value="MITOCHONDRIAL RNA PSEUDOURIDINE SYNTHASE"/>
    <property type="match status" value="1"/>
</dbReference>
<comment type="caution">
    <text evidence="7">The sequence shown here is derived from an EMBL/GenBank/DDBJ whole genome shotgun (WGS) entry which is preliminary data.</text>
</comment>
<accession>A0A2A6E1W5</accession>
<evidence type="ECO:0000256" key="1">
    <source>
        <dbReference type="ARBA" id="ARBA00000073"/>
    </source>
</evidence>
<dbReference type="CDD" id="cd02869">
    <property type="entry name" value="PseudoU_synth_RluA_like"/>
    <property type="match status" value="1"/>
</dbReference>
<dbReference type="GO" id="GO:0000455">
    <property type="term" value="P:enzyme-directed rRNA pseudouridine synthesis"/>
    <property type="evidence" value="ECO:0007669"/>
    <property type="project" value="TreeGrafter"/>
</dbReference>
<dbReference type="InterPro" id="IPR006225">
    <property type="entry name" value="PsdUridine_synth_RluC/D"/>
</dbReference>
<feature type="active site" evidence="3">
    <location>
        <position position="114"/>
    </location>
</feature>
<dbReference type="Gene3D" id="3.30.2350.10">
    <property type="entry name" value="Pseudouridine synthase"/>
    <property type="match status" value="1"/>
</dbReference>
<feature type="domain" description="Pseudouridine synthase RsuA/RluA-like" evidence="6">
    <location>
        <begin position="69"/>
        <end position="218"/>
    </location>
</feature>
<dbReference type="PANTHER" id="PTHR21600:SF87">
    <property type="entry name" value="RNA PSEUDOURIDYLATE SYNTHASE DOMAIN-CONTAINING PROTEIN 1"/>
    <property type="match status" value="1"/>
</dbReference>
<evidence type="ECO:0000313" key="8">
    <source>
        <dbReference type="Proteomes" id="UP000243688"/>
    </source>
</evidence>
<protein>
    <recommendedName>
        <fullName evidence="4">Pseudouridine synthase</fullName>
        <ecNumber evidence="4">5.4.99.-</ecNumber>
    </recommendedName>
</protein>
<dbReference type="InterPro" id="IPR006145">
    <property type="entry name" value="PsdUridine_synth_RsuA/RluA"/>
</dbReference>
<comment type="similarity">
    <text evidence="2 4">Belongs to the pseudouridine synthase RluA family.</text>
</comment>
<proteinExistence type="inferred from homology"/>
<dbReference type="EC" id="5.4.99.-" evidence="4"/>
<evidence type="ECO:0000313" key="7">
    <source>
        <dbReference type="EMBL" id="PDO11014.1"/>
    </source>
</evidence>
<evidence type="ECO:0000259" key="6">
    <source>
        <dbReference type="Pfam" id="PF00849"/>
    </source>
</evidence>
<organism evidence="7 8">
    <name type="scientific">Candidatus Reconcilbacillus cellulovorans</name>
    <dbReference type="NCBI Taxonomy" id="1906605"/>
    <lineage>
        <taxon>Bacteria</taxon>
        <taxon>Bacillati</taxon>
        <taxon>Bacillota</taxon>
        <taxon>Bacilli</taxon>
        <taxon>Bacillales</taxon>
        <taxon>Paenibacillaceae</taxon>
        <taxon>Candidatus Reconcilbacillus</taxon>
    </lineage>
</organism>
<evidence type="ECO:0000256" key="5">
    <source>
        <dbReference type="SAM" id="MobiDB-lite"/>
    </source>
</evidence>
<dbReference type="InterPro" id="IPR020103">
    <property type="entry name" value="PsdUridine_synth_cat_dom_sf"/>
</dbReference>
<sequence>MNWERKGEWVAFGRPVEMPDAFLRRLSACGGLRVVRNKTWYRLFPPEEPRFEPAWRHPAEPLYEDDFCLVVSKPAGIPVHPAHPGQSDTLAHRVAAYYALTGQACAVRHIHRLDAGTTGPVLYAKCEWSQLLLDARMREKRIERVYVAVVRGHVRPPNGTIDAPIGRDRRRPGLRRVSPTGKPARTHYRTLETFGDMSLLELRLETGRTHQIRVHLSHIGHPIIGDEAYGGPDAGLGRPALHGTSLSFPHPVGGDTVVVEAPLPNDWEIWMRRFQSGSFPGQA</sequence>
<gene>
    <name evidence="7" type="ORF">BLM47_04120</name>
</gene>
<keyword evidence="4" id="KW-0413">Isomerase</keyword>
<dbReference type="Proteomes" id="UP000243688">
    <property type="component" value="Unassembled WGS sequence"/>
</dbReference>
<dbReference type="SUPFAM" id="SSF55120">
    <property type="entry name" value="Pseudouridine synthase"/>
    <property type="match status" value="1"/>
</dbReference>
<comment type="function">
    <text evidence="4">Responsible for synthesis of pseudouridine from uracil.</text>
</comment>
<comment type="catalytic activity">
    <reaction evidence="1 4">
        <text>a uridine in RNA = a pseudouridine in RNA</text>
        <dbReference type="Rhea" id="RHEA:48348"/>
        <dbReference type="Rhea" id="RHEA-COMP:12068"/>
        <dbReference type="Rhea" id="RHEA-COMP:12069"/>
        <dbReference type="ChEBI" id="CHEBI:65314"/>
        <dbReference type="ChEBI" id="CHEBI:65315"/>
    </reaction>
</comment>
<evidence type="ECO:0000256" key="3">
    <source>
        <dbReference type="PIRSR" id="PIRSR606225-1"/>
    </source>
</evidence>
<dbReference type="InterPro" id="IPR050188">
    <property type="entry name" value="RluA_PseudoU_synthase"/>
</dbReference>
<dbReference type="NCBIfam" id="TIGR00005">
    <property type="entry name" value="rluA_subfam"/>
    <property type="match status" value="1"/>
</dbReference>
<dbReference type="EMBL" id="MOXJ01000006">
    <property type="protein sequence ID" value="PDO11014.1"/>
    <property type="molecule type" value="Genomic_DNA"/>
</dbReference>
<dbReference type="GO" id="GO:0003723">
    <property type="term" value="F:RNA binding"/>
    <property type="evidence" value="ECO:0007669"/>
    <property type="project" value="InterPro"/>
</dbReference>
<dbReference type="GO" id="GO:0140098">
    <property type="term" value="F:catalytic activity, acting on RNA"/>
    <property type="evidence" value="ECO:0007669"/>
    <property type="project" value="UniProtKB-ARBA"/>
</dbReference>
<dbReference type="GO" id="GO:0009982">
    <property type="term" value="F:pseudouridine synthase activity"/>
    <property type="evidence" value="ECO:0007669"/>
    <property type="project" value="InterPro"/>
</dbReference>
<feature type="region of interest" description="Disordered" evidence="5">
    <location>
        <begin position="159"/>
        <end position="183"/>
    </location>
</feature>
<dbReference type="AlphaFoldDB" id="A0A2A6E1W5"/>